<comment type="caution">
    <text evidence="8">The sequence shown here is derived from an EMBL/GenBank/DDBJ whole genome shotgun (WGS) entry which is preliminary data.</text>
</comment>
<keyword evidence="2" id="KW-0813">Transport</keyword>
<dbReference type="InterPro" id="IPR036259">
    <property type="entry name" value="MFS_trans_sf"/>
</dbReference>
<dbReference type="InterPro" id="IPR020846">
    <property type="entry name" value="MFS_dom"/>
</dbReference>
<feature type="domain" description="Major facilitator superfamily (MFS) profile" evidence="7">
    <location>
        <begin position="42"/>
        <end position="491"/>
    </location>
</feature>
<reference evidence="8 9" key="1">
    <citation type="submission" date="2019-09" db="EMBL/GenBank/DDBJ databases">
        <title>Phylogenetic characterization of a novel taxon of the genus Bifidobacterium: Bifidobacterium choloepi sp. nov.</title>
        <authorList>
            <person name="Modesto M."/>
            <person name="Satti M."/>
        </authorList>
    </citation>
    <scope>NUCLEOTIDE SEQUENCE [LARGE SCALE GENOMIC DNA]</scope>
    <source>
        <strain evidence="8 9">BRDM6</strain>
    </source>
</reference>
<dbReference type="Gene3D" id="1.20.1250.20">
    <property type="entry name" value="MFS general substrate transporter like domains"/>
    <property type="match status" value="2"/>
</dbReference>
<feature type="transmembrane region" description="Helical" evidence="6">
    <location>
        <begin position="197"/>
        <end position="217"/>
    </location>
</feature>
<feature type="transmembrane region" description="Helical" evidence="6">
    <location>
        <begin position="38"/>
        <end position="60"/>
    </location>
</feature>
<dbReference type="GO" id="GO:0022857">
    <property type="term" value="F:transmembrane transporter activity"/>
    <property type="evidence" value="ECO:0007669"/>
    <property type="project" value="InterPro"/>
</dbReference>
<dbReference type="AlphaFoldDB" id="A0A6I5NP23"/>
<evidence type="ECO:0000259" key="7">
    <source>
        <dbReference type="PROSITE" id="PS50850"/>
    </source>
</evidence>
<evidence type="ECO:0000256" key="1">
    <source>
        <dbReference type="ARBA" id="ARBA00004651"/>
    </source>
</evidence>
<feature type="transmembrane region" description="Helical" evidence="6">
    <location>
        <begin position="382"/>
        <end position="402"/>
    </location>
</feature>
<keyword evidence="3 6" id="KW-0812">Transmembrane</keyword>
<evidence type="ECO:0000256" key="6">
    <source>
        <dbReference type="SAM" id="Phobius"/>
    </source>
</evidence>
<accession>A0A6I5NP23</accession>
<evidence type="ECO:0000256" key="3">
    <source>
        <dbReference type="ARBA" id="ARBA00022692"/>
    </source>
</evidence>
<dbReference type="PRINTS" id="PR01036">
    <property type="entry name" value="TCRTETB"/>
</dbReference>
<name>A0A6I5NP23_9BIFI</name>
<keyword evidence="5 6" id="KW-0472">Membrane</keyword>
<organism evidence="8 9">
    <name type="scientific">Bifidobacterium choloepi</name>
    <dbReference type="NCBI Taxonomy" id="2614131"/>
    <lineage>
        <taxon>Bacteria</taxon>
        <taxon>Bacillati</taxon>
        <taxon>Actinomycetota</taxon>
        <taxon>Actinomycetes</taxon>
        <taxon>Bifidobacteriales</taxon>
        <taxon>Bifidobacteriaceae</taxon>
        <taxon>Bifidobacterium</taxon>
    </lineage>
</organism>
<feature type="transmembrane region" description="Helical" evidence="6">
    <location>
        <begin position="229"/>
        <end position="247"/>
    </location>
</feature>
<feature type="transmembrane region" description="Helical" evidence="6">
    <location>
        <begin position="422"/>
        <end position="445"/>
    </location>
</feature>
<dbReference type="EMBL" id="VYSG01000003">
    <property type="protein sequence ID" value="NEG70452.1"/>
    <property type="molecule type" value="Genomic_DNA"/>
</dbReference>
<dbReference type="Proteomes" id="UP000469292">
    <property type="component" value="Unassembled WGS sequence"/>
</dbReference>
<dbReference type="PANTHER" id="PTHR42718">
    <property type="entry name" value="MAJOR FACILITATOR SUPERFAMILY MULTIDRUG TRANSPORTER MFSC"/>
    <property type="match status" value="1"/>
</dbReference>
<feature type="transmembrane region" description="Helical" evidence="6">
    <location>
        <begin position="355"/>
        <end position="376"/>
    </location>
</feature>
<dbReference type="SUPFAM" id="SSF103473">
    <property type="entry name" value="MFS general substrate transporter"/>
    <property type="match status" value="1"/>
</dbReference>
<feature type="transmembrane region" description="Helical" evidence="6">
    <location>
        <begin position="137"/>
        <end position="158"/>
    </location>
</feature>
<dbReference type="PANTHER" id="PTHR42718:SF9">
    <property type="entry name" value="MAJOR FACILITATOR SUPERFAMILY MULTIDRUG TRANSPORTER MFSC"/>
    <property type="match status" value="1"/>
</dbReference>
<protein>
    <submittedName>
        <fullName evidence="8">Multidrug efflux MFS transporter</fullName>
    </submittedName>
</protein>
<feature type="transmembrane region" description="Helical" evidence="6">
    <location>
        <begin position="253"/>
        <end position="271"/>
    </location>
</feature>
<sequence>MDNPTKPTTDATFVSKLSPAGMADPITGSDGVARSKHLVTLLLVTVILANFGDGYCTMMMSVALPDIADRYGITLADANWVTIGFAITAATIVMMTATIMQRIGLTKLFFWSRVFLIVGCLLGLFALNYPMMLVGRLLQGMAAGALFPIANSVVIRVVPPAHSGAILSLNSAAFGLSVAVAPLVSGLFLSYVSLRSIFLFPLVLAVATMIMGFAWVHNVEPRSYRKIDPLSVVLAAIGLATLMYGFNELTDKPAIAIPLLVVGIALLVWFARRQLHLPVPVLDLTPLRNHLYVTVDILLYMTGAMGQQAVLLLLPLYFERARDFTEFVSGVLMLIVTLFYAVFDVYSGRIVDKHGMWPAVFSGFALMTAGLVGTILLSGTHLIWLIVIVAGLGVMGFALINVPGKDVVLERVPSDLLSHVNAAYSTSTQIASSIGSALFVGILSADVVRLTARGISRSNAYVQGFQHSMWIAVAIEAVMTVVSLWYSRQMLKHHMARLGDKPVGV</sequence>
<feature type="transmembrane region" description="Helical" evidence="6">
    <location>
        <begin position="165"/>
        <end position="191"/>
    </location>
</feature>
<keyword evidence="4 6" id="KW-1133">Transmembrane helix</keyword>
<evidence type="ECO:0000256" key="5">
    <source>
        <dbReference type="ARBA" id="ARBA00023136"/>
    </source>
</evidence>
<evidence type="ECO:0000256" key="2">
    <source>
        <dbReference type="ARBA" id="ARBA00022448"/>
    </source>
</evidence>
<feature type="transmembrane region" description="Helical" evidence="6">
    <location>
        <begin position="324"/>
        <end position="343"/>
    </location>
</feature>
<evidence type="ECO:0000313" key="8">
    <source>
        <dbReference type="EMBL" id="NEG70452.1"/>
    </source>
</evidence>
<evidence type="ECO:0000256" key="4">
    <source>
        <dbReference type="ARBA" id="ARBA00022989"/>
    </source>
</evidence>
<keyword evidence="9" id="KW-1185">Reference proteome</keyword>
<evidence type="ECO:0000313" key="9">
    <source>
        <dbReference type="Proteomes" id="UP000469292"/>
    </source>
</evidence>
<dbReference type="GO" id="GO:0005886">
    <property type="term" value="C:plasma membrane"/>
    <property type="evidence" value="ECO:0007669"/>
    <property type="project" value="UniProtKB-SubCell"/>
</dbReference>
<dbReference type="PROSITE" id="PS50850">
    <property type="entry name" value="MFS"/>
    <property type="match status" value="1"/>
</dbReference>
<dbReference type="InterPro" id="IPR011701">
    <property type="entry name" value="MFS"/>
</dbReference>
<dbReference type="Pfam" id="PF07690">
    <property type="entry name" value="MFS_1"/>
    <property type="match status" value="1"/>
</dbReference>
<comment type="subcellular location">
    <subcellularLocation>
        <location evidence="1">Cell membrane</location>
        <topology evidence="1">Multi-pass membrane protein</topology>
    </subcellularLocation>
</comment>
<feature type="transmembrane region" description="Helical" evidence="6">
    <location>
        <begin position="110"/>
        <end position="131"/>
    </location>
</feature>
<gene>
    <name evidence="8" type="ORF">F6S87_07560</name>
</gene>
<dbReference type="RefSeq" id="WP_163228034.1">
    <property type="nucleotide sequence ID" value="NZ_VYSG01000003.1"/>
</dbReference>
<feature type="transmembrane region" description="Helical" evidence="6">
    <location>
        <begin position="465"/>
        <end position="487"/>
    </location>
</feature>
<feature type="transmembrane region" description="Helical" evidence="6">
    <location>
        <begin position="80"/>
        <end position="98"/>
    </location>
</feature>
<feature type="transmembrane region" description="Helical" evidence="6">
    <location>
        <begin position="291"/>
        <end position="318"/>
    </location>
</feature>
<proteinExistence type="predicted"/>